<accession>A0A1W1DWS9</accession>
<proteinExistence type="predicted"/>
<keyword evidence="5 6" id="KW-0472">Membrane</keyword>
<sequence length="203" mass="21992">MDNYQFISLLLIAVVFVISPGPGTLAVFSKSLSQGFASAFYLSFGMVLSDLVYLTAVIYSLDVFAEAIIPIMDVVKVLGGVYLIYLGFNTWHANKIEPNQHLPNQANTKELSTGFLIGITNPKVMVFYIAVLPAFMDLSQVNMTHGAQILATVGLGLLLGISVFNFAASKLRQLFDSHGSMGRRIHQISGSIMMLVGVLLALS</sequence>
<protein>
    <submittedName>
        <fullName evidence="9">Mll4618 protein</fullName>
    </submittedName>
</protein>
<name>A0A1W1DWS9_9ZZZZ</name>
<evidence type="ECO:0000313" key="8">
    <source>
        <dbReference type="EMBL" id="SFV80767.1"/>
    </source>
</evidence>
<feature type="transmembrane region" description="Helical" evidence="6">
    <location>
        <begin position="67"/>
        <end position="88"/>
    </location>
</feature>
<dbReference type="PANTHER" id="PTHR30086">
    <property type="entry name" value="ARGININE EXPORTER PROTEIN ARGO"/>
    <property type="match status" value="1"/>
</dbReference>
<dbReference type="GO" id="GO:0015171">
    <property type="term" value="F:amino acid transmembrane transporter activity"/>
    <property type="evidence" value="ECO:0007669"/>
    <property type="project" value="TreeGrafter"/>
</dbReference>
<organism evidence="9">
    <name type="scientific">hydrothermal vent metagenome</name>
    <dbReference type="NCBI Taxonomy" id="652676"/>
    <lineage>
        <taxon>unclassified sequences</taxon>
        <taxon>metagenomes</taxon>
        <taxon>ecological metagenomes</taxon>
    </lineage>
</organism>
<evidence type="ECO:0000256" key="4">
    <source>
        <dbReference type="ARBA" id="ARBA00022989"/>
    </source>
</evidence>
<evidence type="ECO:0000256" key="3">
    <source>
        <dbReference type="ARBA" id="ARBA00022692"/>
    </source>
</evidence>
<evidence type="ECO:0000313" key="7">
    <source>
        <dbReference type="EMBL" id="SFV76292.1"/>
    </source>
</evidence>
<evidence type="ECO:0000256" key="5">
    <source>
        <dbReference type="ARBA" id="ARBA00023136"/>
    </source>
</evidence>
<dbReference type="EMBL" id="FPHW01000250">
    <property type="protein sequence ID" value="SFV86077.1"/>
    <property type="molecule type" value="Genomic_DNA"/>
</dbReference>
<dbReference type="EMBL" id="FPHT01000129">
    <property type="protein sequence ID" value="SFV80767.1"/>
    <property type="molecule type" value="Genomic_DNA"/>
</dbReference>
<dbReference type="GO" id="GO:0005886">
    <property type="term" value="C:plasma membrane"/>
    <property type="evidence" value="ECO:0007669"/>
    <property type="project" value="UniProtKB-SubCell"/>
</dbReference>
<evidence type="ECO:0000256" key="2">
    <source>
        <dbReference type="ARBA" id="ARBA00022475"/>
    </source>
</evidence>
<evidence type="ECO:0000313" key="9">
    <source>
        <dbReference type="EMBL" id="SFV86077.1"/>
    </source>
</evidence>
<evidence type="ECO:0000256" key="6">
    <source>
        <dbReference type="SAM" id="Phobius"/>
    </source>
</evidence>
<comment type="subcellular location">
    <subcellularLocation>
        <location evidence="1">Cell membrane</location>
        <topology evidence="1">Multi-pass membrane protein</topology>
    </subcellularLocation>
</comment>
<feature type="transmembrane region" description="Helical" evidence="6">
    <location>
        <begin position="40"/>
        <end position="61"/>
    </location>
</feature>
<reference evidence="9" key="1">
    <citation type="submission" date="2016-10" db="EMBL/GenBank/DDBJ databases">
        <authorList>
            <person name="de Groot N.N."/>
        </authorList>
    </citation>
    <scope>NUCLEOTIDE SEQUENCE</scope>
</reference>
<dbReference type="EMBL" id="FPHQ01000097">
    <property type="protein sequence ID" value="SFV76292.1"/>
    <property type="molecule type" value="Genomic_DNA"/>
</dbReference>
<dbReference type="PANTHER" id="PTHR30086:SF20">
    <property type="entry name" value="ARGININE EXPORTER PROTEIN ARGO-RELATED"/>
    <property type="match status" value="1"/>
</dbReference>
<evidence type="ECO:0000256" key="1">
    <source>
        <dbReference type="ARBA" id="ARBA00004651"/>
    </source>
</evidence>
<gene>
    <name evidence="7" type="ORF">MNB_SUP05-10-754</name>
    <name evidence="8" type="ORF">MNB_SUP05-12-1224</name>
    <name evidence="9" type="ORF">MNB_SUP05-7-391</name>
</gene>
<dbReference type="InterPro" id="IPR001123">
    <property type="entry name" value="LeuE-type"/>
</dbReference>
<keyword evidence="4 6" id="KW-1133">Transmembrane helix</keyword>
<keyword evidence="2" id="KW-1003">Cell membrane</keyword>
<feature type="transmembrane region" description="Helical" evidence="6">
    <location>
        <begin position="185"/>
        <end position="202"/>
    </location>
</feature>
<feature type="transmembrane region" description="Helical" evidence="6">
    <location>
        <begin position="6"/>
        <end position="28"/>
    </location>
</feature>
<feature type="transmembrane region" description="Helical" evidence="6">
    <location>
        <begin position="115"/>
        <end position="135"/>
    </location>
</feature>
<feature type="transmembrane region" description="Helical" evidence="6">
    <location>
        <begin position="147"/>
        <end position="164"/>
    </location>
</feature>
<keyword evidence="3 6" id="KW-0812">Transmembrane</keyword>
<dbReference type="AlphaFoldDB" id="A0A1W1DWS9"/>
<dbReference type="Pfam" id="PF01810">
    <property type="entry name" value="LysE"/>
    <property type="match status" value="1"/>
</dbReference>